<proteinExistence type="predicted"/>
<dbReference type="InParanoid" id="A0A251UEG9"/>
<protein>
    <submittedName>
        <fullName evidence="1">Uncharacterized protein</fullName>
    </submittedName>
</protein>
<sequence>MINHFVFAKAVNDNTFKGLASVTYFTEPINNGSIHNLIRLTNFLSKHSFLNNSTASKTRSARTSP</sequence>
<evidence type="ECO:0000313" key="1">
    <source>
        <dbReference type="EMBL" id="OTG21514.1"/>
    </source>
</evidence>
<keyword evidence="2" id="KW-1185">Reference proteome</keyword>
<name>A0A251UEG9_HELAN</name>
<organism evidence="1 2">
    <name type="scientific">Helianthus annuus</name>
    <name type="common">Common sunflower</name>
    <dbReference type="NCBI Taxonomy" id="4232"/>
    <lineage>
        <taxon>Eukaryota</taxon>
        <taxon>Viridiplantae</taxon>
        <taxon>Streptophyta</taxon>
        <taxon>Embryophyta</taxon>
        <taxon>Tracheophyta</taxon>
        <taxon>Spermatophyta</taxon>
        <taxon>Magnoliopsida</taxon>
        <taxon>eudicotyledons</taxon>
        <taxon>Gunneridae</taxon>
        <taxon>Pentapetalae</taxon>
        <taxon>asterids</taxon>
        <taxon>campanulids</taxon>
        <taxon>Asterales</taxon>
        <taxon>Asteraceae</taxon>
        <taxon>Asteroideae</taxon>
        <taxon>Heliantheae alliance</taxon>
        <taxon>Heliantheae</taxon>
        <taxon>Helianthus</taxon>
    </lineage>
</organism>
<gene>
    <name evidence="1" type="ORF">HannXRQ_Chr07g0205011</name>
</gene>
<dbReference type="AlphaFoldDB" id="A0A251UEG9"/>
<reference evidence="2" key="1">
    <citation type="journal article" date="2017" name="Nature">
        <title>The sunflower genome provides insights into oil metabolism, flowering and Asterid evolution.</title>
        <authorList>
            <person name="Badouin H."/>
            <person name="Gouzy J."/>
            <person name="Grassa C.J."/>
            <person name="Murat F."/>
            <person name="Staton S.E."/>
            <person name="Cottret L."/>
            <person name="Lelandais-Briere C."/>
            <person name="Owens G.L."/>
            <person name="Carrere S."/>
            <person name="Mayjonade B."/>
            <person name="Legrand L."/>
            <person name="Gill N."/>
            <person name="Kane N.C."/>
            <person name="Bowers J.E."/>
            <person name="Hubner S."/>
            <person name="Bellec A."/>
            <person name="Berard A."/>
            <person name="Berges H."/>
            <person name="Blanchet N."/>
            <person name="Boniface M.C."/>
            <person name="Brunel D."/>
            <person name="Catrice O."/>
            <person name="Chaidir N."/>
            <person name="Claudel C."/>
            <person name="Donnadieu C."/>
            <person name="Faraut T."/>
            <person name="Fievet G."/>
            <person name="Helmstetter N."/>
            <person name="King M."/>
            <person name="Knapp S.J."/>
            <person name="Lai Z."/>
            <person name="Le Paslier M.C."/>
            <person name="Lippi Y."/>
            <person name="Lorenzon L."/>
            <person name="Mandel J.R."/>
            <person name="Marage G."/>
            <person name="Marchand G."/>
            <person name="Marquand E."/>
            <person name="Bret-Mestries E."/>
            <person name="Morien E."/>
            <person name="Nambeesan S."/>
            <person name="Nguyen T."/>
            <person name="Pegot-Espagnet P."/>
            <person name="Pouilly N."/>
            <person name="Raftis F."/>
            <person name="Sallet E."/>
            <person name="Schiex T."/>
            <person name="Thomas J."/>
            <person name="Vandecasteele C."/>
            <person name="Vares D."/>
            <person name="Vear F."/>
            <person name="Vautrin S."/>
            <person name="Crespi M."/>
            <person name="Mangin B."/>
            <person name="Burke J.M."/>
            <person name="Salse J."/>
            <person name="Munos S."/>
            <person name="Vincourt P."/>
            <person name="Rieseberg L.H."/>
            <person name="Langlade N.B."/>
        </authorList>
    </citation>
    <scope>NUCLEOTIDE SEQUENCE [LARGE SCALE GENOMIC DNA]</scope>
    <source>
        <strain evidence="2">cv. SF193</strain>
    </source>
</reference>
<accession>A0A251UEG9</accession>
<evidence type="ECO:0000313" key="2">
    <source>
        <dbReference type="Proteomes" id="UP000215914"/>
    </source>
</evidence>
<dbReference type="Proteomes" id="UP000215914">
    <property type="component" value="Chromosome 7"/>
</dbReference>
<dbReference type="EMBL" id="CM007896">
    <property type="protein sequence ID" value="OTG21514.1"/>
    <property type="molecule type" value="Genomic_DNA"/>
</dbReference>